<dbReference type="AlphaFoldDB" id="A0A0D2L1X2"/>
<gene>
    <name evidence="1" type="ORF">HYPSUDRAFT_203624</name>
</gene>
<sequence length="119" mass="12588">MEGRALEIWNALLTSRPSCVLRGIGLILLIVMASPSGVRGAAPCPTHRYILPPCPSLPPRTRAAFPPPKGLSFRAACRPSIHRAPVSTPASPTATFGASTSTWLSLLSTPPEARTFTQS</sequence>
<dbReference type="Proteomes" id="UP000054270">
    <property type="component" value="Unassembled WGS sequence"/>
</dbReference>
<accession>A0A0D2L1X2</accession>
<dbReference type="EMBL" id="KN817565">
    <property type="protein sequence ID" value="KJA20652.1"/>
    <property type="molecule type" value="Genomic_DNA"/>
</dbReference>
<evidence type="ECO:0000313" key="2">
    <source>
        <dbReference type="Proteomes" id="UP000054270"/>
    </source>
</evidence>
<protein>
    <submittedName>
        <fullName evidence="1">Uncharacterized protein</fullName>
    </submittedName>
</protein>
<proteinExistence type="predicted"/>
<name>A0A0D2L1X2_HYPSF</name>
<reference evidence="2" key="1">
    <citation type="submission" date="2014-04" db="EMBL/GenBank/DDBJ databases">
        <title>Evolutionary Origins and Diversification of the Mycorrhizal Mutualists.</title>
        <authorList>
            <consortium name="DOE Joint Genome Institute"/>
            <consortium name="Mycorrhizal Genomics Consortium"/>
            <person name="Kohler A."/>
            <person name="Kuo A."/>
            <person name="Nagy L.G."/>
            <person name="Floudas D."/>
            <person name="Copeland A."/>
            <person name="Barry K.W."/>
            <person name="Cichocki N."/>
            <person name="Veneault-Fourrey C."/>
            <person name="LaButti K."/>
            <person name="Lindquist E.A."/>
            <person name="Lipzen A."/>
            <person name="Lundell T."/>
            <person name="Morin E."/>
            <person name="Murat C."/>
            <person name="Riley R."/>
            <person name="Ohm R."/>
            <person name="Sun H."/>
            <person name="Tunlid A."/>
            <person name="Henrissat B."/>
            <person name="Grigoriev I.V."/>
            <person name="Hibbett D.S."/>
            <person name="Martin F."/>
        </authorList>
    </citation>
    <scope>NUCLEOTIDE SEQUENCE [LARGE SCALE GENOMIC DNA]</scope>
    <source>
        <strain evidence="2">FD-334 SS-4</strain>
    </source>
</reference>
<keyword evidence="2" id="KW-1185">Reference proteome</keyword>
<organism evidence="1 2">
    <name type="scientific">Hypholoma sublateritium (strain FD-334 SS-4)</name>
    <dbReference type="NCBI Taxonomy" id="945553"/>
    <lineage>
        <taxon>Eukaryota</taxon>
        <taxon>Fungi</taxon>
        <taxon>Dikarya</taxon>
        <taxon>Basidiomycota</taxon>
        <taxon>Agaricomycotina</taxon>
        <taxon>Agaricomycetes</taxon>
        <taxon>Agaricomycetidae</taxon>
        <taxon>Agaricales</taxon>
        <taxon>Agaricineae</taxon>
        <taxon>Strophariaceae</taxon>
        <taxon>Hypholoma</taxon>
    </lineage>
</organism>
<evidence type="ECO:0000313" key="1">
    <source>
        <dbReference type="EMBL" id="KJA20652.1"/>
    </source>
</evidence>